<sequence>METAEEVVLDDSLVGKLWALNQGDRFELNSASLSPAAVQKYRLEYVITRGPVPGHWLYTKFDPEELVLFFTAKDFDGICHGWTLFDE</sequence>
<dbReference type="AlphaFoldDB" id="A0A2U2D0G4"/>
<gene>
    <name evidence="1" type="ORF">C9I49_27390</name>
</gene>
<organism evidence="1 2">
    <name type="scientific">Pseudomonas prosekii</name>
    <dbReference type="NCBI Taxonomy" id="1148509"/>
    <lineage>
        <taxon>Bacteria</taxon>
        <taxon>Pseudomonadati</taxon>
        <taxon>Pseudomonadota</taxon>
        <taxon>Gammaproteobacteria</taxon>
        <taxon>Pseudomonadales</taxon>
        <taxon>Pseudomonadaceae</taxon>
        <taxon>Pseudomonas</taxon>
    </lineage>
</organism>
<evidence type="ECO:0000313" key="2">
    <source>
        <dbReference type="Proteomes" id="UP000245056"/>
    </source>
</evidence>
<protein>
    <submittedName>
        <fullName evidence="1">Uncharacterized protein</fullName>
    </submittedName>
</protein>
<dbReference type="EMBL" id="QFAW01000068">
    <property type="protein sequence ID" value="PWE38794.1"/>
    <property type="molecule type" value="Genomic_DNA"/>
</dbReference>
<reference evidence="1 2" key="1">
    <citation type="submission" date="2018-05" db="EMBL/GenBank/DDBJ databases">
        <title>Genome sequences of two Antarctic strains of Pseudomonas prosekii: insights into adaptation to extreme conditions.</title>
        <authorList>
            <person name="Snopkova K."/>
            <person name="Dufkova K."/>
            <person name="Cejkova D."/>
            <person name="Sedlacek I."/>
            <person name="Smajs D."/>
        </authorList>
    </citation>
    <scope>NUCLEOTIDE SEQUENCE [LARGE SCALE GENOMIC DNA]</scope>
    <source>
        <strain evidence="1 2">P2673</strain>
    </source>
</reference>
<proteinExistence type="predicted"/>
<accession>A0A2U2D0G4</accession>
<dbReference type="Proteomes" id="UP000245056">
    <property type="component" value="Unassembled WGS sequence"/>
</dbReference>
<evidence type="ECO:0000313" key="1">
    <source>
        <dbReference type="EMBL" id="PWE38794.1"/>
    </source>
</evidence>
<name>A0A2U2D0G4_9PSED</name>
<comment type="caution">
    <text evidence="1">The sequence shown here is derived from an EMBL/GenBank/DDBJ whole genome shotgun (WGS) entry which is preliminary data.</text>
</comment>